<protein>
    <recommendedName>
        <fullName evidence="7">Recombination protein RecR</fullName>
    </recommendedName>
</protein>
<comment type="function">
    <text evidence="7">May play a role in DNA repair. It seems to be involved in an RecBC-independent recombinational process of DNA repair. It may act with RecF and RecO.</text>
</comment>
<comment type="caution">
    <text evidence="9">The sequence shown here is derived from an EMBL/GenBank/DDBJ whole genome shotgun (WGS) entry which is preliminary data.</text>
</comment>
<keyword evidence="3 7" id="KW-0863">Zinc-finger</keyword>
<keyword evidence="2 7" id="KW-0227">DNA damage</keyword>
<dbReference type="InterPro" id="IPR015967">
    <property type="entry name" value="Rcmb_RecR_Znf"/>
</dbReference>
<dbReference type="Pfam" id="PF02132">
    <property type="entry name" value="RecR_ZnF"/>
    <property type="match status" value="1"/>
</dbReference>
<evidence type="ECO:0000256" key="5">
    <source>
        <dbReference type="ARBA" id="ARBA00023172"/>
    </source>
</evidence>
<evidence type="ECO:0000256" key="2">
    <source>
        <dbReference type="ARBA" id="ARBA00022763"/>
    </source>
</evidence>
<evidence type="ECO:0000313" key="9">
    <source>
        <dbReference type="EMBL" id="HIT85875.1"/>
    </source>
</evidence>
<evidence type="ECO:0000259" key="8">
    <source>
        <dbReference type="PROSITE" id="PS50880"/>
    </source>
</evidence>
<dbReference type="SMART" id="SM00493">
    <property type="entry name" value="TOPRIM"/>
    <property type="match status" value="1"/>
</dbReference>
<dbReference type="AlphaFoldDB" id="A0A9D1KQP2"/>
<evidence type="ECO:0000256" key="6">
    <source>
        <dbReference type="ARBA" id="ARBA00023204"/>
    </source>
</evidence>
<dbReference type="GO" id="GO:0006281">
    <property type="term" value="P:DNA repair"/>
    <property type="evidence" value="ECO:0007669"/>
    <property type="project" value="UniProtKB-UniRule"/>
</dbReference>
<evidence type="ECO:0000256" key="4">
    <source>
        <dbReference type="ARBA" id="ARBA00022833"/>
    </source>
</evidence>
<dbReference type="Pfam" id="PF21175">
    <property type="entry name" value="RecR_C"/>
    <property type="match status" value="1"/>
</dbReference>
<dbReference type="InterPro" id="IPR023627">
    <property type="entry name" value="Rcmb_RecR"/>
</dbReference>
<keyword evidence="1 7" id="KW-0479">Metal-binding</keyword>
<dbReference type="InterPro" id="IPR034137">
    <property type="entry name" value="TOPRIM_RecR"/>
</dbReference>
<evidence type="ECO:0000256" key="3">
    <source>
        <dbReference type="ARBA" id="ARBA00022771"/>
    </source>
</evidence>
<dbReference type="CDD" id="cd01025">
    <property type="entry name" value="TOPRIM_recR"/>
    <property type="match status" value="1"/>
</dbReference>
<name>A0A9D1KQP2_9FIRM</name>
<dbReference type="InterPro" id="IPR006171">
    <property type="entry name" value="TOPRIM_dom"/>
</dbReference>
<dbReference type="Pfam" id="PF21176">
    <property type="entry name" value="RecR_HhH"/>
    <property type="match status" value="1"/>
</dbReference>
<dbReference type="Gene3D" id="3.30.60.80">
    <property type="match status" value="1"/>
</dbReference>
<organism evidence="9 10">
    <name type="scientific">Candidatus Ornithomonoglobus intestinigallinarum</name>
    <dbReference type="NCBI Taxonomy" id="2840894"/>
    <lineage>
        <taxon>Bacteria</taxon>
        <taxon>Bacillati</taxon>
        <taxon>Bacillota</taxon>
        <taxon>Clostridia</taxon>
        <taxon>Candidatus Ornithomonoglobus</taxon>
    </lineage>
</organism>
<feature type="domain" description="Toprim" evidence="8">
    <location>
        <begin position="82"/>
        <end position="177"/>
    </location>
</feature>
<sequence length="201" mass="21870">MQMHAASIEKLIESFEQLPGVGHKSAERIAFYILEQMSSERAAEMASSITEAKEKIKFCSQCQNLTDTDPCKICSSPKRDKSVICVVESPEDVNAIEATNEYSGVYHVLHGALSPMDGITPDDIKINELLLRLADGSVKEVIMATNPTVSGTATAVYISKLLAPFDVRVTRIAHGIPVGSDIEYADKVTLIKALEGRQAMN</sequence>
<dbReference type="PROSITE" id="PS50880">
    <property type="entry name" value="TOPRIM"/>
    <property type="match status" value="1"/>
</dbReference>
<dbReference type="Gene3D" id="3.40.1360.10">
    <property type="match status" value="1"/>
</dbReference>
<dbReference type="PANTHER" id="PTHR30446:SF0">
    <property type="entry name" value="RECOMBINATION PROTEIN RECR"/>
    <property type="match status" value="1"/>
</dbReference>
<dbReference type="GO" id="GO:0003677">
    <property type="term" value="F:DNA binding"/>
    <property type="evidence" value="ECO:0007669"/>
    <property type="project" value="UniProtKB-UniRule"/>
</dbReference>
<dbReference type="GO" id="GO:0008270">
    <property type="term" value="F:zinc ion binding"/>
    <property type="evidence" value="ECO:0007669"/>
    <property type="project" value="UniProtKB-KW"/>
</dbReference>
<reference evidence="9" key="2">
    <citation type="journal article" date="2021" name="PeerJ">
        <title>Extensive microbial diversity within the chicken gut microbiome revealed by metagenomics and culture.</title>
        <authorList>
            <person name="Gilroy R."/>
            <person name="Ravi A."/>
            <person name="Getino M."/>
            <person name="Pursley I."/>
            <person name="Horton D.L."/>
            <person name="Alikhan N.F."/>
            <person name="Baker D."/>
            <person name="Gharbi K."/>
            <person name="Hall N."/>
            <person name="Watson M."/>
            <person name="Adriaenssens E.M."/>
            <person name="Foster-Nyarko E."/>
            <person name="Jarju S."/>
            <person name="Secka A."/>
            <person name="Antonio M."/>
            <person name="Oren A."/>
            <person name="Chaudhuri R.R."/>
            <person name="La Ragione R."/>
            <person name="Hildebrand F."/>
            <person name="Pallen M.J."/>
        </authorList>
    </citation>
    <scope>NUCLEOTIDE SEQUENCE</scope>
    <source>
        <strain evidence="9">CHK181-108</strain>
    </source>
</reference>
<reference evidence="9" key="1">
    <citation type="submission" date="2020-10" db="EMBL/GenBank/DDBJ databases">
        <authorList>
            <person name="Gilroy R."/>
        </authorList>
    </citation>
    <scope>NUCLEOTIDE SEQUENCE</scope>
    <source>
        <strain evidence="9">CHK181-108</strain>
    </source>
</reference>
<evidence type="ECO:0000256" key="1">
    <source>
        <dbReference type="ARBA" id="ARBA00022723"/>
    </source>
</evidence>
<dbReference type="InterPro" id="IPR000093">
    <property type="entry name" value="DNA_Rcmb_RecR"/>
</dbReference>
<proteinExistence type="inferred from homology"/>
<dbReference type="Pfam" id="PF13662">
    <property type="entry name" value="Toprim_4"/>
    <property type="match status" value="1"/>
</dbReference>
<accession>A0A9D1KQP2</accession>
<keyword evidence="4 7" id="KW-0862">Zinc</keyword>
<dbReference type="PANTHER" id="PTHR30446">
    <property type="entry name" value="RECOMBINATION PROTEIN RECR"/>
    <property type="match status" value="1"/>
</dbReference>
<dbReference type="NCBIfam" id="TIGR00615">
    <property type="entry name" value="recR"/>
    <property type="match status" value="1"/>
</dbReference>
<gene>
    <name evidence="7 9" type="primary">recR</name>
    <name evidence="9" type="ORF">IAA60_08260</name>
</gene>
<dbReference type="Proteomes" id="UP000824165">
    <property type="component" value="Unassembled WGS sequence"/>
</dbReference>
<dbReference type="EMBL" id="DVLU01000084">
    <property type="protein sequence ID" value="HIT85875.1"/>
    <property type="molecule type" value="Genomic_DNA"/>
</dbReference>
<dbReference type="SUPFAM" id="SSF111304">
    <property type="entry name" value="Recombination protein RecR"/>
    <property type="match status" value="1"/>
</dbReference>
<comment type="similarity">
    <text evidence="7">Belongs to the RecR family.</text>
</comment>
<keyword evidence="6 7" id="KW-0234">DNA repair</keyword>
<keyword evidence="5 7" id="KW-0233">DNA recombination</keyword>
<evidence type="ECO:0000313" key="10">
    <source>
        <dbReference type="Proteomes" id="UP000824165"/>
    </source>
</evidence>
<dbReference type="PROSITE" id="PS01300">
    <property type="entry name" value="RECR"/>
    <property type="match status" value="1"/>
</dbReference>
<dbReference type="Gene3D" id="6.10.250.240">
    <property type="match status" value="1"/>
</dbReference>
<dbReference type="GO" id="GO:0006310">
    <property type="term" value="P:DNA recombination"/>
    <property type="evidence" value="ECO:0007669"/>
    <property type="project" value="UniProtKB-UniRule"/>
</dbReference>
<evidence type="ECO:0000256" key="7">
    <source>
        <dbReference type="HAMAP-Rule" id="MF_00017"/>
    </source>
</evidence>
<dbReference type="Gene3D" id="1.10.8.420">
    <property type="entry name" value="RecR Domain 1"/>
    <property type="match status" value="1"/>
</dbReference>
<feature type="zinc finger region" description="C4-type" evidence="7">
    <location>
        <begin position="59"/>
        <end position="74"/>
    </location>
</feature>
<dbReference type="HAMAP" id="MF_00017">
    <property type="entry name" value="RecR"/>
    <property type="match status" value="1"/>
</dbReference>